<dbReference type="PANTHER" id="PTHR34322:SF2">
    <property type="entry name" value="TRANSPOSASE IS200-LIKE DOMAIN-CONTAINING PROTEIN"/>
    <property type="match status" value="1"/>
</dbReference>
<proteinExistence type="predicted"/>
<comment type="caution">
    <text evidence="2">The sequence shown here is derived from an EMBL/GenBank/DDBJ whole genome shotgun (WGS) entry which is preliminary data.</text>
</comment>
<evidence type="ECO:0000313" key="2">
    <source>
        <dbReference type="EMBL" id="PMN94493.1"/>
    </source>
</evidence>
<dbReference type="InterPro" id="IPR036515">
    <property type="entry name" value="Transposase_17_sf"/>
</dbReference>
<organism evidence="2 3">
    <name type="scientific">Enterovibrio norvegicus</name>
    <dbReference type="NCBI Taxonomy" id="188144"/>
    <lineage>
        <taxon>Bacteria</taxon>
        <taxon>Pseudomonadati</taxon>
        <taxon>Pseudomonadota</taxon>
        <taxon>Gammaproteobacteria</taxon>
        <taxon>Vibrionales</taxon>
        <taxon>Vibrionaceae</taxon>
        <taxon>Enterovibrio</taxon>
    </lineage>
</organism>
<dbReference type="GO" id="GO:0006313">
    <property type="term" value="P:DNA transposition"/>
    <property type="evidence" value="ECO:0007669"/>
    <property type="project" value="InterPro"/>
</dbReference>
<dbReference type="RefSeq" id="WP_102390173.1">
    <property type="nucleotide sequence ID" value="NZ_MDAL01000007.1"/>
</dbReference>
<dbReference type="PANTHER" id="PTHR34322">
    <property type="entry name" value="TRANSPOSASE, Y1_TNP DOMAIN-CONTAINING"/>
    <property type="match status" value="1"/>
</dbReference>
<dbReference type="SMART" id="SM01321">
    <property type="entry name" value="Y1_Tnp"/>
    <property type="match status" value="1"/>
</dbReference>
<name>A0A2N7LG33_9GAMM</name>
<gene>
    <name evidence="2" type="ORF">BCT23_09970</name>
</gene>
<dbReference type="GO" id="GO:0003677">
    <property type="term" value="F:DNA binding"/>
    <property type="evidence" value="ECO:0007669"/>
    <property type="project" value="InterPro"/>
</dbReference>
<sequence>MTKARASLISIEATPYYHCVSRCVRRSFLCGYDEQEQQSYEHRRSWIEKRLLVLAGAFCIDVCAYAIMSNHYHVVLHINAEKAKTLSNVEVVERWLTFHHGPALVQRFMQEDELSEAETERCNEIIEEWRKRLVSISWFMRLINQHIASEANREDDCTGHFWEGRFRSQALLDEKAVAAAMAYVDLNPVRAAIAETPESSDYTSVKARIEAIESNQASPLGLFPFAGNPRESMPAGIPFRLMDYLALVDWTGRQVRDDKHGHIDNALPPLLERLGFDAKSWLETCTRIEQGGIVGTETSIKAALPHLQRKRFSGFRLPNR</sequence>
<accession>A0A2N7LG33</accession>
<evidence type="ECO:0000259" key="1">
    <source>
        <dbReference type="SMART" id="SM01321"/>
    </source>
</evidence>
<feature type="domain" description="Transposase IS200-like" evidence="1">
    <location>
        <begin position="12"/>
        <end position="187"/>
    </location>
</feature>
<dbReference type="InterPro" id="IPR002686">
    <property type="entry name" value="Transposase_17"/>
</dbReference>
<dbReference type="SUPFAM" id="SSF143422">
    <property type="entry name" value="Transposase IS200-like"/>
    <property type="match status" value="1"/>
</dbReference>
<reference evidence="3" key="1">
    <citation type="submission" date="2016-07" db="EMBL/GenBank/DDBJ databases">
        <title>Nontailed viruses are major unrecognized killers of bacteria in the ocean.</title>
        <authorList>
            <person name="Kauffman K."/>
            <person name="Hussain F."/>
            <person name="Yang J."/>
            <person name="Arevalo P."/>
            <person name="Brown J."/>
            <person name="Cutler M."/>
            <person name="Kelly L."/>
            <person name="Polz M.F."/>
        </authorList>
    </citation>
    <scope>NUCLEOTIDE SEQUENCE [LARGE SCALE GENOMIC DNA]</scope>
    <source>
        <strain evidence="3">10N.261.45.A10</strain>
    </source>
</reference>
<dbReference type="GO" id="GO:0004803">
    <property type="term" value="F:transposase activity"/>
    <property type="evidence" value="ECO:0007669"/>
    <property type="project" value="InterPro"/>
</dbReference>
<dbReference type="Proteomes" id="UP000235387">
    <property type="component" value="Unassembled WGS sequence"/>
</dbReference>
<dbReference type="AlphaFoldDB" id="A0A2N7LG33"/>
<protein>
    <submittedName>
        <fullName evidence="2">Transposase</fullName>
    </submittedName>
</protein>
<dbReference type="EMBL" id="MDAL01000007">
    <property type="protein sequence ID" value="PMN94493.1"/>
    <property type="molecule type" value="Genomic_DNA"/>
</dbReference>
<evidence type="ECO:0000313" key="3">
    <source>
        <dbReference type="Proteomes" id="UP000235387"/>
    </source>
</evidence>
<dbReference type="Gene3D" id="3.30.70.1290">
    <property type="entry name" value="Transposase IS200-like"/>
    <property type="match status" value="1"/>
</dbReference>